<dbReference type="Proteomes" id="UP000661077">
    <property type="component" value="Unassembled WGS sequence"/>
</dbReference>
<evidence type="ECO:0000313" key="2">
    <source>
        <dbReference type="Proteomes" id="UP000661077"/>
    </source>
</evidence>
<comment type="caution">
    <text evidence="1">The sequence shown here is derived from an EMBL/GenBank/DDBJ whole genome shotgun (WGS) entry which is preliminary data.</text>
</comment>
<dbReference type="EMBL" id="JAEVLS010000004">
    <property type="protein sequence ID" value="MBM0106706.1"/>
    <property type="molecule type" value="Genomic_DNA"/>
</dbReference>
<dbReference type="InterPro" id="IPR012334">
    <property type="entry name" value="Pectin_lyas_fold"/>
</dbReference>
<accession>A0ABS1X0G2</accession>
<name>A0ABS1X0G2_9GAMM</name>
<reference evidence="1 2" key="1">
    <citation type="journal article" date="2021" name="Int. J. Syst. Evol. Microbiol.">
        <title>Steroidobacter gossypii sp. nov., isolated from soil of cotton cropping field.</title>
        <authorList>
            <person name="Huang R."/>
            <person name="Yang S."/>
            <person name="Zhen C."/>
            <person name="Liu W."/>
        </authorList>
    </citation>
    <scope>NUCLEOTIDE SEQUENCE [LARGE SCALE GENOMIC DNA]</scope>
    <source>
        <strain evidence="1 2">S1-65</strain>
    </source>
</reference>
<evidence type="ECO:0000313" key="1">
    <source>
        <dbReference type="EMBL" id="MBM0106706.1"/>
    </source>
</evidence>
<organism evidence="1 2">
    <name type="scientific">Steroidobacter gossypii</name>
    <dbReference type="NCBI Taxonomy" id="2805490"/>
    <lineage>
        <taxon>Bacteria</taxon>
        <taxon>Pseudomonadati</taxon>
        <taxon>Pseudomonadota</taxon>
        <taxon>Gammaproteobacteria</taxon>
        <taxon>Steroidobacterales</taxon>
        <taxon>Steroidobacteraceae</taxon>
        <taxon>Steroidobacter</taxon>
    </lineage>
</organism>
<dbReference type="InterPro" id="IPR011050">
    <property type="entry name" value="Pectin_lyase_fold/virulence"/>
</dbReference>
<sequence>MTYVVAGDAKQVAVDHRALLEAPAVPRKGGNAYFVGWFIDERGHMWDFAHDVVESDLVLTARFLELTPTNVIVDAYLDEARRTALTFKTLQELAAAGIAAGTTVNFAPGVYWTDDYKDPHDANTPEHPGLIGISFPQAGLTFKGLTSNADDVRIAGNRGQTMGSNGNWNVIGVGTRFSAYNLTIGNYTSVDLVFPRDPSQNVPRRSDARVQAQTITSAGGPVDRMYFENVRFVSFLNLIAMRPVRAYYRNSYFQLTDDAIASGSINVFENCTFDFHGSHPSYGGSSTLAVFLNSTFNFHNDSPAFWWAKSGGHWALIDNVFKGRKQEIRWENNQRPDVKHYVYNNVYEDGTPVVFDPRHPRVTQTLAGPALEIFKVGNEYNVHNLLKGSDGWNPSGQQHQRDTAFKMTLSADVTTLASDDPANQVVITPRFEPENFFSGDAVRFEYDESLFTDLSNAGDGGLHLRARPNANGRIVDSVVTATAPNGLVAQVTLHIRPRTVAAPVVVGKPSIEIGQNTAALRIAYDHPEFTDWSTITWYRGSAPGDKAVEVAVSTLNVPYKNYRLSGGDIGRYLTAVITPRYQFSKAADRSVEVATSRAIASGDVAEPFVIATDFANITWNGHALNQSDVWYADTIKPSDVSQPWTPSAAQPWTYVVGDRDGAAGVPGLLTTTQGARLLYQPRGPFSDMSLSLSLTPEKIGGQGFGSATDQYLEIYLKWDPVSRTGYALRFERLSSDPLNGNQPIASSGNSTRVSLSEYVNGVRTIFPDCYVESSVFMPGAHVELKLVGNVLSADVSTRSPQTSAQQSYQLPDEVHLSAKLPEVSSSLGGFGFQFTGTASAGNRTVLEKVEVALKPR</sequence>
<proteinExistence type="predicted"/>
<evidence type="ECO:0008006" key="3">
    <source>
        <dbReference type="Google" id="ProtNLM"/>
    </source>
</evidence>
<dbReference type="RefSeq" id="WP_203168821.1">
    <property type="nucleotide sequence ID" value="NZ_JAEVLS010000004.1"/>
</dbReference>
<dbReference type="SUPFAM" id="SSF51126">
    <property type="entry name" value="Pectin lyase-like"/>
    <property type="match status" value="1"/>
</dbReference>
<keyword evidence="2" id="KW-1185">Reference proteome</keyword>
<protein>
    <recommendedName>
        <fullName evidence="3">Right-handed parallel beta-helix repeat-containing protein</fullName>
    </recommendedName>
</protein>
<gene>
    <name evidence="1" type="ORF">JM946_18395</name>
</gene>
<dbReference type="Gene3D" id="2.160.20.10">
    <property type="entry name" value="Single-stranded right-handed beta-helix, Pectin lyase-like"/>
    <property type="match status" value="1"/>
</dbReference>